<name>A0ABV6ZZC8_9PROT</name>
<keyword evidence="3" id="KW-1185">Reference proteome</keyword>
<keyword evidence="1" id="KW-0732">Signal</keyword>
<sequence length="154" mass="18224">MFTPLKLGAAAIFASLTALAVAPAANAGTWHLDARACPDIREDYRDARRWSGRGDRREDIRDARQIRCPARAWSYQPDRYERSYHRAGYSTPGIVYQARYGGYFTVDHYGRRTPIRVVIHNAPRYAHRPGDRDRYDRYRDRHHRYRDRHGYRGW</sequence>
<protein>
    <submittedName>
        <fullName evidence="2">Uncharacterized protein</fullName>
    </submittedName>
</protein>
<organism evidence="2 3">
    <name type="scientific">Hyphobacterium vulgare</name>
    <dbReference type="NCBI Taxonomy" id="1736751"/>
    <lineage>
        <taxon>Bacteria</taxon>
        <taxon>Pseudomonadati</taxon>
        <taxon>Pseudomonadota</taxon>
        <taxon>Alphaproteobacteria</taxon>
        <taxon>Maricaulales</taxon>
        <taxon>Maricaulaceae</taxon>
        <taxon>Hyphobacterium</taxon>
    </lineage>
</organism>
<gene>
    <name evidence="2" type="ORF">ACFOOR_11425</name>
</gene>
<evidence type="ECO:0000313" key="2">
    <source>
        <dbReference type="EMBL" id="MFC2926718.1"/>
    </source>
</evidence>
<feature type="signal peptide" evidence="1">
    <location>
        <begin position="1"/>
        <end position="20"/>
    </location>
</feature>
<feature type="chain" id="PRO_5046791072" evidence="1">
    <location>
        <begin position="21"/>
        <end position="154"/>
    </location>
</feature>
<dbReference type="RefSeq" id="WP_343164651.1">
    <property type="nucleotide sequence ID" value="NZ_JBHRSV010000020.1"/>
</dbReference>
<proteinExistence type="predicted"/>
<evidence type="ECO:0000313" key="3">
    <source>
        <dbReference type="Proteomes" id="UP001595379"/>
    </source>
</evidence>
<dbReference type="EMBL" id="JBHRSV010000020">
    <property type="protein sequence ID" value="MFC2926718.1"/>
    <property type="molecule type" value="Genomic_DNA"/>
</dbReference>
<reference evidence="3" key="1">
    <citation type="journal article" date="2019" name="Int. J. Syst. Evol. Microbiol.">
        <title>The Global Catalogue of Microorganisms (GCM) 10K type strain sequencing project: providing services to taxonomists for standard genome sequencing and annotation.</title>
        <authorList>
            <consortium name="The Broad Institute Genomics Platform"/>
            <consortium name="The Broad Institute Genome Sequencing Center for Infectious Disease"/>
            <person name="Wu L."/>
            <person name="Ma J."/>
        </authorList>
    </citation>
    <scope>NUCLEOTIDE SEQUENCE [LARGE SCALE GENOMIC DNA]</scope>
    <source>
        <strain evidence="3">KCTC 52487</strain>
    </source>
</reference>
<evidence type="ECO:0000256" key="1">
    <source>
        <dbReference type="SAM" id="SignalP"/>
    </source>
</evidence>
<accession>A0ABV6ZZC8</accession>
<dbReference type="Proteomes" id="UP001595379">
    <property type="component" value="Unassembled WGS sequence"/>
</dbReference>
<comment type="caution">
    <text evidence="2">The sequence shown here is derived from an EMBL/GenBank/DDBJ whole genome shotgun (WGS) entry which is preliminary data.</text>
</comment>